<feature type="compositionally biased region" description="Polar residues" evidence="1">
    <location>
        <begin position="13"/>
        <end position="22"/>
    </location>
</feature>
<evidence type="ECO:0000256" key="1">
    <source>
        <dbReference type="SAM" id="MobiDB-lite"/>
    </source>
</evidence>
<comment type="caution">
    <text evidence="2">The sequence shown here is derived from an EMBL/GenBank/DDBJ whole genome shotgun (WGS) entry which is preliminary data.</text>
</comment>
<feature type="compositionally biased region" description="Basic and acidic residues" evidence="1">
    <location>
        <begin position="1"/>
        <end position="10"/>
    </location>
</feature>
<evidence type="ECO:0000313" key="2">
    <source>
        <dbReference type="EMBL" id="KKS37933.1"/>
    </source>
</evidence>
<dbReference type="EMBL" id="LCCU01000010">
    <property type="protein sequence ID" value="KKS37933.1"/>
    <property type="molecule type" value="Genomic_DNA"/>
</dbReference>
<gene>
    <name evidence="2" type="ORF">UV00_C0010G0005</name>
</gene>
<evidence type="ECO:0000313" key="3">
    <source>
        <dbReference type="Proteomes" id="UP000033847"/>
    </source>
</evidence>
<accession>A0A0G1BKC8</accession>
<feature type="region of interest" description="Disordered" evidence="1">
    <location>
        <begin position="1"/>
        <end position="22"/>
    </location>
</feature>
<sequence>MSTKDGEPHRKNSGGSSDVATSDVSYMSGAPIRLWQGDSLSTYVSVDSCLGCHDVSDAVCDRCSKKKHRKIGFQHD</sequence>
<organism evidence="2 3">
    <name type="scientific">candidate division WWE3 bacterium GW2011_GWF1_42_14</name>
    <dbReference type="NCBI Taxonomy" id="1619138"/>
    <lineage>
        <taxon>Bacteria</taxon>
        <taxon>Katanobacteria</taxon>
    </lineage>
</organism>
<dbReference type="AlphaFoldDB" id="A0A0G1BKC8"/>
<name>A0A0G1BKC8_UNCKA</name>
<protein>
    <submittedName>
        <fullName evidence="2">Uncharacterized protein</fullName>
    </submittedName>
</protein>
<dbReference type="Proteomes" id="UP000033847">
    <property type="component" value="Unassembled WGS sequence"/>
</dbReference>
<reference evidence="2 3" key="1">
    <citation type="journal article" date="2015" name="Nature">
        <title>rRNA introns, odd ribosomes, and small enigmatic genomes across a large radiation of phyla.</title>
        <authorList>
            <person name="Brown C.T."/>
            <person name="Hug L.A."/>
            <person name="Thomas B.C."/>
            <person name="Sharon I."/>
            <person name="Castelle C.J."/>
            <person name="Singh A."/>
            <person name="Wilkins M.J."/>
            <person name="Williams K.H."/>
            <person name="Banfield J.F."/>
        </authorList>
    </citation>
    <scope>NUCLEOTIDE SEQUENCE [LARGE SCALE GENOMIC DNA]</scope>
</reference>
<proteinExistence type="predicted"/>